<dbReference type="Proteomes" id="UP001221558">
    <property type="component" value="Chromosome"/>
</dbReference>
<evidence type="ECO:0000256" key="4">
    <source>
        <dbReference type="ARBA" id="ARBA00023136"/>
    </source>
</evidence>
<dbReference type="InterPro" id="IPR045275">
    <property type="entry name" value="MscS_archaea/bacteria_type"/>
</dbReference>
<dbReference type="InterPro" id="IPR023408">
    <property type="entry name" value="MscS_beta-dom_sf"/>
</dbReference>
<dbReference type="EMBL" id="CP117880">
    <property type="protein sequence ID" value="WDF70636.1"/>
    <property type="molecule type" value="Genomic_DNA"/>
</dbReference>
<protein>
    <submittedName>
        <fullName evidence="7">Mechanosensitive ion channel</fullName>
    </submittedName>
</protein>
<comment type="subcellular location">
    <subcellularLocation>
        <location evidence="1">Membrane</location>
    </subcellularLocation>
</comment>
<dbReference type="PANTHER" id="PTHR30221">
    <property type="entry name" value="SMALL-CONDUCTANCE MECHANOSENSITIVE CHANNEL"/>
    <property type="match status" value="1"/>
</dbReference>
<feature type="transmembrane region" description="Helical" evidence="5">
    <location>
        <begin position="12"/>
        <end position="30"/>
    </location>
</feature>
<evidence type="ECO:0000313" key="8">
    <source>
        <dbReference type="Proteomes" id="UP001221558"/>
    </source>
</evidence>
<feature type="transmembrane region" description="Helical" evidence="5">
    <location>
        <begin position="50"/>
        <end position="68"/>
    </location>
</feature>
<dbReference type="Gene3D" id="1.10.287.1260">
    <property type="match status" value="1"/>
</dbReference>
<feature type="transmembrane region" description="Helical" evidence="5">
    <location>
        <begin position="113"/>
        <end position="131"/>
    </location>
</feature>
<keyword evidence="4 5" id="KW-0472">Membrane</keyword>
<dbReference type="RefSeq" id="WP_274269340.1">
    <property type="nucleotide sequence ID" value="NZ_CP117880.1"/>
</dbReference>
<sequence length="294" mass="34124">MTEEKKNTNNWQFLAKLLLWILLYTSFWYFEDFYKSHKFLDNASNALNLFLTASIVYSIGRYIIITLYKKRHEHHSVRGNFVLGINRLMAVLNTSTAVIAIMLALGIDPREFVTSLTIVAMAIAVTFREYITNMLSGLFIMFNDQLSVGDRVKIGEYQGRIVDITFSSLLIQDEEDDIVLVPNNLVFTSPMVNFSAHRSSLFYVRFELPLQAAVELDQLEDRIQKTLLNHPYLSGDDDLHLKVVEIGKDYVKYKMEMHATSSSNKLHRQLENEILREVLQFKREYDHPKSEPDV</sequence>
<dbReference type="InterPro" id="IPR006685">
    <property type="entry name" value="MscS_channel_2nd"/>
</dbReference>
<keyword evidence="3 5" id="KW-1133">Transmembrane helix</keyword>
<reference evidence="7 8" key="1">
    <citation type="submission" date="2023-02" db="EMBL/GenBank/DDBJ databases">
        <title>Genome sequence of Sphingobacterium sp. KACC 22765.</title>
        <authorList>
            <person name="Kim S."/>
            <person name="Heo J."/>
            <person name="Kwon S.-W."/>
        </authorList>
    </citation>
    <scope>NUCLEOTIDE SEQUENCE [LARGE SCALE GENOMIC DNA]</scope>
    <source>
        <strain evidence="7 8">KACC 22765</strain>
    </source>
</reference>
<dbReference type="PANTHER" id="PTHR30221:SF1">
    <property type="entry name" value="SMALL-CONDUCTANCE MECHANOSENSITIVE CHANNEL"/>
    <property type="match status" value="1"/>
</dbReference>
<dbReference type="Pfam" id="PF00924">
    <property type="entry name" value="MS_channel_2nd"/>
    <property type="match status" value="1"/>
</dbReference>
<evidence type="ECO:0000313" key="7">
    <source>
        <dbReference type="EMBL" id="WDF70636.1"/>
    </source>
</evidence>
<keyword evidence="2 5" id="KW-0812">Transmembrane</keyword>
<feature type="domain" description="Mechanosensitive ion channel MscS" evidence="6">
    <location>
        <begin position="130"/>
        <end position="195"/>
    </location>
</feature>
<gene>
    <name evidence="7" type="ORF">PQ465_09725</name>
</gene>
<evidence type="ECO:0000256" key="1">
    <source>
        <dbReference type="ARBA" id="ARBA00004370"/>
    </source>
</evidence>
<feature type="transmembrane region" description="Helical" evidence="5">
    <location>
        <begin position="88"/>
        <end position="107"/>
    </location>
</feature>
<evidence type="ECO:0000256" key="5">
    <source>
        <dbReference type="SAM" id="Phobius"/>
    </source>
</evidence>
<dbReference type="Gene3D" id="2.30.30.60">
    <property type="match status" value="1"/>
</dbReference>
<dbReference type="SUPFAM" id="SSF50182">
    <property type="entry name" value="Sm-like ribonucleoproteins"/>
    <property type="match status" value="1"/>
</dbReference>
<evidence type="ECO:0000256" key="3">
    <source>
        <dbReference type="ARBA" id="ARBA00022989"/>
    </source>
</evidence>
<keyword evidence="8" id="KW-1185">Reference proteome</keyword>
<organism evidence="7 8">
    <name type="scientific">Sphingobacterium oryzagri</name>
    <dbReference type="NCBI Taxonomy" id="3025669"/>
    <lineage>
        <taxon>Bacteria</taxon>
        <taxon>Pseudomonadati</taxon>
        <taxon>Bacteroidota</taxon>
        <taxon>Sphingobacteriia</taxon>
        <taxon>Sphingobacteriales</taxon>
        <taxon>Sphingobacteriaceae</taxon>
        <taxon>Sphingobacterium</taxon>
    </lineage>
</organism>
<evidence type="ECO:0000256" key="2">
    <source>
        <dbReference type="ARBA" id="ARBA00022692"/>
    </source>
</evidence>
<accession>A0ABY7WM11</accession>
<dbReference type="InterPro" id="IPR010920">
    <property type="entry name" value="LSM_dom_sf"/>
</dbReference>
<proteinExistence type="predicted"/>
<evidence type="ECO:0000259" key="6">
    <source>
        <dbReference type="Pfam" id="PF00924"/>
    </source>
</evidence>
<name>A0ABY7WM11_9SPHI</name>